<comment type="caution">
    <text evidence="6">The sequence shown here is derived from an EMBL/GenBank/DDBJ whole genome shotgun (WGS) entry which is preliminary data.</text>
</comment>
<evidence type="ECO:0000259" key="5">
    <source>
        <dbReference type="Pfam" id="PF05347"/>
    </source>
</evidence>
<sequence>MLPQLAAYRVLLRSITAAFKGDAFMLQQSRREVRHKYQEAAGLTDPAEVQKKVAEAKEAADFIRTNVVQAQLNERGNFAMQVEEHHADSTAEEAAIRPSRPMS</sequence>
<feature type="domain" description="Complex 1 LYR protein" evidence="5">
    <location>
        <begin position="5"/>
        <end position="61"/>
    </location>
</feature>
<protein>
    <recommendedName>
        <fullName evidence="5">Complex 1 LYR protein domain-containing protein</fullName>
    </recommendedName>
</protein>
<dbReference type="PANTHER" id="PTHR46749">
    <property type="entry name" value="COMPLEX III ASSEMBLY FACTOR LYRM7"/>
    <property type="match status" value="1"/>
</dbReference>
<dbReference type="EMBL" id="JALJOS010000013">
    <property type="protein sequence ID" value="KAK9831574.1"/>
    <property type="molecule type" value="Genomic_DNA"/>
</dbReference>
<evidence type="ECO:0000256" key="3">
    <source>
        <dbReference type="ARBA" id="ARBA00023186"/>
    </source>
</evidence>
<feature type="region of interest" description="Disordered" evidence="4">
    <location>
        <begin position="84"/>
        <end position="103"/>
    </location>
</feature>
<keyword evidence="7" id="KW-1185">Reference proteome</keyword>
<dbReference type="AlphaFoldDB" id="A0AAW1RCZ9"/>
<dbReference type="Pfam" id="PF05347">
    <property type="entry name" value="Complex1_LYR"/>
    <property type="match status" value="1"/>
</dbReference>
<dbReference type="InterPro" id="IPR008011">
    <property type="entry name" value="Complex1_LYR_dom"/>
</dbReference>
<accession>A0AAW1RCZ9</accession>
<dbReference type="CDD" id="cd20267">
    <property type="entry name" value="Complex1_LYR_LYRM7"/>
    <property type="match status" value="1"/>
</dbReference>
<organism evidence="6 7">
    <name type="scientific">Apatococcus lobatus</name>
    <dbReference type="NCBI Taxonomy" id="904363"/>
    <lineage>
        <taxon>Eukaryota</taxon>
        <taxon>Viridiplantae</taxon>
        <taxon>Chlorophyta</taxon>
        <taxon>core chlorophytes</taxon>
        <taxon>Trebouxiophyceae</taxon>
        <taxon>Chlorellales</taxon>
        <taxon>Chlorellaceae</taxon>
        <taxon>Apatococcus</taxon>
    </lineage>
</organism>
<evidence type="ECO:0000256" key="1">
    <source>
        <dbReference type="ARBA" id="ARBA00004305"/>
    </source>
</evidence>
<gene>
    <name evidence="6" type="ORF">WJX74_000763</name>
</gene>
<evidence type="ECO:0000313" key="6">
    <source>
        <dbReference type="EMBL" id="KAK9831574.1"/>
    </source>
</evidence>
<reference evidence="6 7" key="1">
    <citation type="journal article" date="2024" name="Nat. Commun.">
        <title>Phylogenomics reveals the evolutionary origins of lichenization in chlorophyte algae.</title>
        <authorList>
            <person name="Puginier C."/>
            <person name="Libourel C."/>
            <person name="Otte J."/>
            <person name="Skaloud P."/>
            <person name="Haon M."/>
            <person name="Grisel S."/>
            <person name="Petersen M."/>
            <person name="Berrin J.G."/>
            <person name="Delaux P.M."/>
            <person name="Dal Grande F."/>
            <person name="Keller J."/>
        </authorList>
    </citation>
    <scope>NUCLEOTIDE SEQUENCE [LARGE SCALE GENOMIC DNA]</scope>
    <source>
        <strain evidence="6 7">SAG 2145</strain>
    </source>
</reference>
<dbReference type="GO" id="GO:0005759">
    <property type="term" value="C:mitochondrial matrix"/>
    <property type="evidence" value="ECO:0007669"/>
    <property type="project" value="UniProtKB-SubCell"/>
</dbReference>
<dbReference type="GO" id="GO:0034551">
    <property type="term" value="P:mitochondrial respiratory chain complex III assembly"/>
    <property type="evidence" value="ECO:0007669"/>
    <property type="project" value="InterPro"/>
</dbReference>
<dbReference type="PANTHER" id="PTHR46749:SF1">
    <property type="entry name" value="COMPLEX III ASSEMBLY FACTOR LYRM7"/>
    <property type="match status" value="1"/>
</dbReference>
<dbReference type="InterPro" id="IPR050435">
    <property type="entry name" value="MZM1/LYRM7"/>
</dbReference>
<dbReference type="Proteomes" id="UP001438707">
    <property type="component" value="Unassembled WGS sequence"/>
</dbReference>
<comment type="subcellular location">
    <subcellularLocation>
        <location evidence="1">Mitochondrion matrix</location>
    </subcellularLocation>
</comment>
<name>A0AAW1RCZ9_9CHLO</name>
<evidence type="ECO:0000313" key="7">
    <source>
        <dbReference type="Proteomes" id="UP001438707"/>
    </source>
</evidence>
<keyword evidence="2" id="KW-0496">Mitochondrion</keyword>
<dbReference type="GO" id="GO:0044183">
    <property type="term" value="F:protein folding chaperone"/>
    <property type="evidence" value="ECO:0007669"/>
    <property type="project" value="TreeGrafter"/>
</dbReference>
<evidence type="ECO:0000256" key="2">
    <source>
        <dbReference type="ARBA" id="ARBA00023128"/>
    </source>
</evidence>
<dbReference type="InterPro" id="IPR045298">
    <property type="entry name" value="Complex1_LYR_LYRM7"/>
</dbReference>
<evidence type="ECO:0000256" key="4">
    <source>
        <dbReference type="SAM" id="MobiDB-lite"/>
    </source>
</evidence>
<proteinExistence type="predicted"/>
<keyword evidence="3" id="KW-0143">Chaperone</keyword>